<dbReference type="KEGG" id="xap:XA3_06500"/>
<comment type="similarity">
    <text evidence="2">Belongs to the ABC transporter superfamily.</text>
</comment>
<evidence type="ECO:0000256" key="7">
    <source>
        <dbReference type="ARBA" id="ARBA00022967"/>
    </source>
</evidence>
<dbReference type="InterPro" id="IPR003593">
    <property type="entry name" value="AAA+_ATPase"/>
</dbReference>
<evidence type="ECO:0000256" key="2">
    <source>
        <dbReference type="ARBA" id="ARBA00005417"/>
    </source>
</evidence>
<evidence type="ECO:0000256" key="1">
    <source>
        <dbReference type="ARBA" id="ARBA00004202"/>
    </source>
</evidence>
<dbReference type="SUPFAM" id="SSF52540">
    <property type="entry name" value="P-loop containing nucleoside triphosphate hydrolases"/>
    <property type="match status" value="1"/>
</dbReference>
<evidence type="ECO:0000256" key="8">
    <source>
        <dbReference type="ARBA" id="ARBA00023136"/>
    </source>
</evidence>
<keyword evidence="3" id="KW-0813">Transport</keyword>
<keyword evidence="11" id="KW-1185">Reference proteome</keyword>
<keyword evidence="7" id="KW-1278">Translocase</keyword>
<evidence type="ECO:0000256" key="6">
    <source>
        <dbReference type="ARBA" id="ARBA00022840"/>
    </source>
</evidence>
<dbReference type="AlphaFoldDB" id="A0AAU9D358"/>
<gene>
    <name evidence="10" type="primary">ecfA1_1</name>
    <name evidence="10" type="ORF">XA3_06500</name>
</gene>
<evidence type="ECO:0000256" key="3">
    <source>
        <dbReference type="ARBA" id="ARBA00022448"/>
    </source>
</evidence>
<dbReference type="CDD" id="cd03225">
    <property type="entry name" value="ABC_cobalt_CbiO_domain1"/>
    <property type="match status" value="1"/>
</dbReference>
<dbReference type="PANTHER" id="PTHR43553:SF27">
    <property type="entry name" value="ENERGY-COUPLING FACTOR TRANSPORTER ATP-BINDING PROTEIN ECFA2"/>
    <property type="match status" value="1"/>
</dbReference>
<evidence type="ECO:0000256" key="5">
    <source>
        <dbReference type="ARBA" id="ARBA00022741"/>
    </source>
</evidence>
<feature type="domain" description="ABC transporter" evidence="9">
    <location>
        <begin position="6"/>
        <end position="249"/>
    </location>
</feature>
<sequence length="292" mass="32663">MEAKLLEAKSLKYTAEQIINLELETNKKVIIQDLNFSIAPGEFVGLVGPNGSGKTTISKLLTRIIEPTSGTIMLNGQDYEELDAQWQLHQKVSLVFQNVDAQFIAPNFVEDLSLYLGNFGWSKEKIQTQMDKVVTELGLQDLVEKPFKNLSGGQKQLLAIAEALAVDPELLILDEPTAQLDPENSQLVFKVINKLRQNRKVAILLITHKITELSLTERVLILNQGKLSKKMKTNDLLLNPTLLKENQLSIPVTVEIINKLSHLIDRPLNLADPSLGTFIETLENIYVNSKKS</sequence>
<dbReference type="InterPro" id="IPR050095">
    <property type="entry name" value="ECF_ABC_transporter_ATP-bd"/>
</dbReference>
<keyword evidence="6 10" id="KW-0067">ATP-binding</keyword>
<dbReference type="Pfam" id="PF00005">
    <property type="entry name" value="ABC_tran"/>
    <property type="match status" value="1"/>
</dbReference>
<dbReference type="PANTHER" id="PTHR43553">
    <property type="entry name" value="HEAVY METAL TRANSPORTER"/>
    <property type="match status" value="1"/>
</dbReference>
<keyword evidence="5" id="KW-0547">Nucleotide-binding</keyword>
<dbReference type="Gene3D" id="3.40.50.300">
    <property type="entry name" value="P-loop containing nucleotide triphosphate hydrolases"/>
    <property type="match status" value="1"/>
</dbReference>
<dbReference type="InterPro" id="IPR015856">
    <property type="entry name" value="ABC_transpr_CbiO/EcfA_su"/>
</dbReference>
<organism evidence="10 11">
    <name type="scientific">Xylocopilactobacillus apicola</name>
    <dbReference type="NCBI Taxonomy" id="2932184"/>
    <lineage>
        <taxon>Bacteria</taxon>
        <taxon>Bacillati</taxon>
        <taxon>Bacillota</taxon>
        <taxon>Bacilli</taxon>
        <taxon>Lactobacillales</taxon>
        <taxon>Lactobacillaceae</taxon>
        <taxon>Xylocopilactobacillus</taxon>
    </lineage>
</organism>
<comment type="subcellular location">
    <subcellularLocation>
        <location evidence="1">Cell membrane</location>
        <topology evidence="1">Peripheral membrane protein</topology>
    </subcellularLocation>
</comment>
<proteinExistence type="inferred from homology"/>
<dbReference type="GO" id="GO:0016887">
    <property type="term" value="F:ATP hydrolysis activity"/>
    <property type="evidence" value="ECO:0007669"/>
    <property type="project" value="InterPro"/>
</dbReference>
<dbReference type="EMBL" id="AP026802">
    <property type="protein sequence ID" value="BDR58209.1"/>
    <property type="molecule type" value="Genomic_DNA"/>
</dbReference>
<keyword evidence="4" id="KW-1003">Cell membrane</keyword>
<accession>A0AAU9D358</accession>
<dbReference type="SMART" id="SM00382">
    <property type="entry name" value="AAA"/>
    <property type="match status" value="1"/>
</dbReference>
<dbReference type="GO" id="GO:0043190">
    <property type="term" value="C:ATP-binding cassette (ABC) transporter complex"/>
    <property type="evidence" value="ECO:0007669"/>
    <property type="project" value="TreeGrafter"/>
</dbReference>
<evidence type="ECO:0000313" key="11">
    <source>
        <dbReference type="Proteomes" id="UP001321861"/>
    </source>
</evidence>
<dbReference type="Proteomes" id="UP001321861">
    <property type="component" value="Chromosome"/>
</dbReference>
<evidence type="ECO:0000313" key="10">
    <source>
        <dbReference type="EMBL" id="BDR58209.1"/>
    </source>
</evidence>
<dbReference type="RefSeq" id="WP_317636125.1">
    <property type="nucleotide sequence ID" value="NZ_AP026802.1"/>
</dbReference>
<evidence type="ECO:0000259" key="9">
    <source>
        <dbReference type="PROSITE" id="PS50893"/>
    </source>
</evidence>
<keyword evidence="8" id="KW-0472">Membrane</keyword>
<dbReference type="GO" id="GO:0042626">
    <property type="term" value="F:ATPase-coupled transmembrane transporter activity"/>
    <property type="evidence" value="ECO:0007669"/>
    <property type="project" value="TreeGrafter"/>
</dbReference>
<dbReference type="GO" id="GO:0005524">
    <property type="term" value="F:ATP binding"/>
    <property type="evidence" value="ECO:0007669"/>
    <property type="project" value="UniProtKB-KW"/>
</dbReference>
<dbReference type="InterPro" id="IPR003439">
    <property type="entry name" value="ABC_transporter-like_ATP-bd"/>
</dbReference>
<protein>
    <submittedName>
        <fullName evidence="10">Energy-coupling factor transporter ATP-binding protein EcfA1</fullName>
    </submittedName>
</protein>
<dbReference type="InterPro" id="IPR017871">
    <property type="entry name" value="ABC_transporter-like_CS"/>
</dbReference>
<dbReference type="InterPro" id="IPR027417">
    <property type="entry name" value="P-loop_NTPase"/>
</dbReference>
<name>A0AAU9D358_9LACO</name>
<dbReference type="PROSITE" id="PS00211">
    <property type="entry name" value="ABC_TRANSPORTER_1"/>
    <property type="match status" value="1"/>
</dbReference>
<evidence type="ECO:0000256" key="4">
    <source>
        <dbReference type="ARBA" id="ARBA00022475"/>
    </source>
</evidence>
<dbReference type="PROSITE" id="PS50893">
    <property type="entry name" value="ABC_TRANSPORTER_2"/>
    <property type="match status" value="1"/>
</dbReference>
<reference evidence="10 11" key="1">
    <citation type="journal article" date="2023" name="Microbiol. Spectr.">
        <title>Symbiosis of Carpenter Bees with Uncharacterized Lactic Acid Bacteria Showing NAD Auxotrophy.</title>
        <authorList>
            <person name="Kawasaki S."/>
            <person name="Ozawa K."/>
            <person name="Mori T."/>
            <person name="Yamamoto A."/>
            <person name="Ito M."/>
            <person name="Ohkuma M."/>
            <person name="Sakamoto M."/>
            <person name="Matsutani M."/>
        </authorList>
    </citation>
    <scope>NUCLEOTIDE SEQUENCE [LARGE SCALE GENOMIC DNA]</scope>
    <source>
        <strain evidence="10 11">XA3</strain>
    </source>
</reference>